<proteinExistence type="predicted"/>
<gene>
    <name evidence="3" type="ORF">F6J89_12835</name>
</gene>
<feature type="non-terminal residue" evidence="3">
    <location>
        <position position="1"/>
    </location>
</feature>
<name>A0A6B3NED7_9CYAN</name>
<feature type="region of interest" description="Disordered" evidence="1">
    <location>
        <begin position="259"/>
        <end position="279"/>
    </location>
</feature>
<accession>A0A6B3NED7</accession>
<organism evidence="3">
    <name type="scientific">Symploca sp. SIO1C4</name>
    <dbReference type="NCBI Taxonomy" id="2607765"/>
    <lineage>
        <taxon>Bacteria</taxon>
        <taxon>Bacillati</taxon>
        <taxon>Cyanobacteriota</taxon>
        <taxon>Cyanophyceae</taxon>
        <taxon>Coleofasciculales</taxon>
        <taxon>Coleofasciculaceae</taxon>
        <taxon>Symploca</taxon>
    </lineage>
</organism>
<dbReference type="SUPFAM" id="SSF51126">
    <property type="entry name" value="Pectin lyase-like"/>
    <property type="match status" value="1"/>
</dbReference>
<dbReference type="Pfam" id="PF13229">
    <property type="entry name" value="Beta_helix"/>
    <property type="match status" value="1"/>
</dbReference>
<dbReference type="AlphaFoldDB" id="A0A6B3NED7"/>
<comment type="caution">
    <text evidence="3">The sequence shown here is derived from an EMBL/GenBank/DDBJ whole genome shotgun (WGS) entry which is preliminary data.</text>
</comment>
<dbReference type="EMBL" id="JAAHFQ010000220">
    <property type="protein sequence ID" value="NER28484.1"/>
    <property type="molecule type" value="Genomic_DNA"/>
</dbReference>
<dbReference type="InterPro" id="IPR011050">
    <property type="entry name" value="Pectin_lyase_fold/virulence"/>
</dbReference>
<dbReference type="SMART" id="SM00710">
    <property type="entry name" value="PbH1"/>
    <property type="match status" value="5"/>
</dbReference>
<dbReference type="InterPro" id="IPR006626">
    <property type="entry name" value="PbH1"/>
</dbReference>
<sequence>VFRGLTIVADHVVVRGLSLYGFTSQHRATVFTPPADIFISHPLPPPNTTQQQPPASYFPFRERDVPPKSIIIENNWLGIPPDEKMPATTSAFGVSVFNSLGTTIRRNRIAFHDGSGIITSVQAQNLQVRENIIVGNGMAGMPDAIRLEGKINQTQIASNLICGNDGSGVYLFKPEGAVEIRDNQIKYNGRRLRRAAIYLMGNDHQVMANQIGYQTGPGVVIAAYPQSVRNLIQDNQFSAIEGLSIDLNTRHHVEARDYQVGDGANPMGNSRNRRQDTANGAVSAPQWLSPEFFKLQGQVNLDGIADPGSQVDIYLVKEAGSQRGPLNEPLATVQADQQGKFAMTLTNLKPGSVVSAIATHPEYGTSEPALNTVVRAIGKPDNREHLERLPAIAQEWEVPQCTTKPVVVQLISKIKK</sequence>
<evidence type="ECO:0000259" key="2">
    <source>
        <dbReference type="Pfam" id="PF13229"/>
    </source>
</evidence>
<dbReference type="InterPro" id="IPR012334">
    <property type="entry name" value="Pectin_lyas_fold"/>
</dbReference>
<protein>
    <submittedName>
        <fullName evidence="3">Right-handed parallel beta-helix repeat-containing protein</fullName>
    </submittedName>
</protein>
<dbReference type="InterPro" id="IPR039448">
    <property type="entry name" value="Beta_helix"/>
</dbReference>
<reference evidence="3" key="1">
    <citation type="submission" date="2019-11" db="EMBL/GenBank/DDBJ databases">
        <title>Genomic insights into an expanded diversity of filamentous marine cyanobacteria reveals the extraordinary biosynthetic potential of Moorea and Okeania.</title>
        <authorList>
            <person name="Ferreira Leao T."/>
            <person name="Wang M."/>
            <person name="Moss N."/>
            <person name="Da Silva R."/>
            <person name="Sanders J."/>
            <person name="Nurk S."/>
            <person name="Gurevich A."/>
            <person name="Humphrey G."/>
            <person name="Reher R."/>
            <person name="Zhu Q."/>
            <person name="Belda-Ferre P."/>
            <person name="Glukhov E."/>
            <person name="Rex R."/>
            <person name="Dorrestein P.C."/>
            <person name="Knight R."/>
            <person name="Pevzner P."/>
            <person name="Gerwick W.H."/>
            <person name="Gerwick L."/>
        </authorList>
    </citation>
    <scope>NUCLEOTIDE SEQUENCE</scope>
    <source>
        <strain evidence="3">SIO1C4</strain>
    </source>
</reference>
<evidence type="ECO:0000313" key="3">
    <source>
        <dbReference type="EMBL" id="NER28484.1"/>
    </source>
</evidence>
<evidence type="ECO:0000256" key="1">
    <source>
        <dbReference type="SAM" id="MobiDB-lite"/>
    </source>
</evidence>
<feature type="domain" description="Right handed beta helix" evidence="2">
    <location>
        <begin position="87"/>
        <end position="185"/>
    </location>
</feature>
<dbReference type="Gene3D" id="2.160.20.10">
    <property type="entry name" value="Single-stranded right-handed beta-helix, Pectin lyase-like"/>
    <property type="match status" value="1"/>
</dbReference>